<feature type="compositionally biased region" description="Polar residues" evidence="13">
    <location>
        <begin position="1533"/>
        <end position="1542"/>
    </location>
</feature>
<dbReference type="GO" id="GO:0000329">
    <property type="term" value="C:fungal-type vacuole membrane"/>
    <property type="evidence" value="ECO:0007669"/>
    <property type="project" value="TreeGrafter"/>
</dbReference>
<feature type="compositionally biased region" description="Basic and acidic residues" evidence="13">
    <location>
        <begin position="1586"/>
        <end position="1597"/>
    </location>
</feature>
<dbReference type="FunFam" id="3.30.810.10:FF:000001">
    <property type="entry name" value="1-phosphatidylinositol 3-phosphate 5-kinase FAB1"/>
    <property type="match status" value="1"/>
</dbReference>
<dbReference type="InterPro" id="IPR013083">
    <property type="entry name" value="Znf_RING/FYVE/PHD"/>
</dbReference>
<keyword evidence="5 12" id="KW-0547">Nucleotide-binding</keyword>
<dbReference type="SUPFAM" id="SSF57903">
    <property type="entry name" value="FYVE/PHD zinc finger"/>
    <property type="match status" value="1"/>
</dbReference>
<evidence type="ECO:0000256" key="1">
    <source>
        <dbReference type="ARBA" id="ARBA00000768"/>
    </source>
</evidence>
<dbReference type="GO" id="GO:0000285">
    <property type="term" value="F:1-phosphatidylinositol-3-phosphate 5-kinase activity"/>
    <property type="evidence" value="ECO:0007669"/>
    <property type="project" value="UniProtKB-EC"/>
</dbReference>
<dbReference type="InterPro" id="IPR027409">
    <property type="entry name" value="GroEL-like_apical_dom_sf"/>
</dbReference>
<feature type="compositionally biased region" description="Polar residues" evidence="13">
    <location>
        <begin position="147"/>
        <end position="157"/>
    </location>
</feature>
<dbReference type="Pfam" id="PF00118">
    <property type="entry name" value="Cpn60_TCP1"/>
    <property type="match status" value="1"/>
</dbReference>
<feature type="compositionally biased region" description="Low complexity" evidence="13">
    <location>
        <begin position="1543"/>
        <end position="1553"/>
    </location>
</feature>
<dbReference type="InterPro" id="IPR011011">
    <property type="entry name" value="Znf_FYVE_PHD"/>
</dbReference>
<feature type="compositionally biased region" description="Low complexity" evidence="13">
    <location>
        <begin position="359"/>
        <end position="388"/>
    </location>
</feature>
<sequence length="2473" mass="278846">MTARPKSMSRLLEEDDMLTLTSFNLYDSNADEGDQEGVLSKLLYKVRNAVVSYPSLSNTNTSSNSVASIESPRNSIIIEESSSSTRIPSYNQQPPQRSAGVSFEEARDKINSNSTTASNGYETPPMTSSSTRVSMDDSPHPDGGILTKTSSNDSDNQSVMTNFSVSNYHSLNRVIAQLRGEKIKSESINTEYWMPDSQCKECFDCNARFKFYRRKHHCRICGQIFCGKCASDIIQGERIGQTGQVRVCKFCYSKLKAQEEQEEQDASTILGQKDMVLPDIDPGSIVGLSPVLPGQKPPSAPKMQIPTTTLKAHQGEYGGQDSTTFALEIPTEELLPYALANSTAANNNNNQSSTALTTVTPATSAASPTTTTSQQQQHQHQHQQQQHESQNEPGMSLKGIFLATIRPRSRTNTMNSSFIEATLSNLDAARNNHGGSPIPFRRNSLNGQLNGFMVDGGGGTVLPSSEFDSEDEDSRKWDKSPQNLLNFLGSDRMDDNGAPMSPTVPDDSNDIVVTQESSTKLRRRRAEDRFTRERSNSMRRRRSLTTTPSRSIRQRTHSLMRNTPITTMTPLSDAAIAVDDPQNPTTPTATMDDLFGGINGGRRSGEFIRNSDDSAGGGVPYKNGICGALPVDDSNIGDNELSVASMEHMRKMLRHMLHENEATVGTDNLQTWEDILMKLLLQVAENVHPDIRGGDDMDLRHYIKIKKIAGGTPQDSYYVNGVVCSKNVAHKRMVRSIKNPQILILYFPLEWSREGDGQLQSIDRIVAQEKVYLENLVNRIVALKPSVVLVSSNVSRVALEHLVKADIVVAYNVKLSILDAVARCTGASIINEFHQLNKMTDGGLLLGHCGVFDTKTLVHDLIPNRRKTFLIFDQCPPELGATIILRGGNMEILRVVKQIMDFMVFVVHNLRLESFLLKDLAKVRIAIHGPPTKDQQQKQEQQQQQLRQQATAEQVALDSSAQSITSATDKSSSESTVIVEDNEKVATTITNSNNIVMNQEEYLHAVQNAIHRYQNVTLSASPMVGLPAPHLLMRLGETQKKMIALIAARAPEALKNNNNNIPPPPDRLANMVAYFRSFDQVMMGDAEYERLLEEHHHRWRALEAYIGDNSDTLSPSYHQQLVVLYMSVCSITAVPCQGPEMRMFDYYRPESDLTLGQYIEDIAEDANAPCPSIMCDHTMFDHYRSYAHGNAKVNVDFERIQGPAPIMATSNILMWSYCKYCDANSLLVPMSESSWKYSLGKFLELLFHQTAEAVCGQEETWCPHSLFRDHVHYFCIKGIAVRFQHETIEPLEVHVPPMHLYLNPKTQAALKDSALESMRSKITRFYESVIERDKNFLLDMVQPEDVDGCKENLTEMSRRATGEKKRMLQYLQSVYAKTAPTDVLSLNEVRINLHMRVMQWDLEYAEFVRHYVRPERELRRHFKKMFPIEGGVTSSAVANLDVRTKRTAEAPDLPILDVGLDGPSNYYCTASSSITATTTTMTIDHGAMDTSLKFQPSLGESPTSASPWLEEEARLDNLLEEMMKEKLSREQTSDTSHSSTAVSQQSDGQGSSSFDTAIADVLDPSVARRLSLELMKDTPRQMTSWSDEKKEEKKEQQKQQQRQPQQRKRSNHHHTHQNNHEHGNSNSSRSSRSSSSNKPYHQHHHSIHEPPLQQRKYFDEHDIRTQKRHASSNEHKRISFPSGLTSHAAMLPILSSTAYKRFTDILPEDSEIAKSRSSPPLMSKIKRKSHPSRGLTQQSNNSGKDKLQQHHLDNNDGPSIEKRELALSGYRYGYKGSAERGSSVSTHRLHPLRYYPRNNSNNNGGNNSNHRETDNAGGSSATQHDNIKQHQGNNRLINSTARIDVKFNTNRHLTPGSGRASPSARGVRQRLPSKSSMEVYTTIRELVREESDDEFQASESDTDEEDDNVNEDDQHGSDDETTKESNKHQEDESRRNNLLTFSLTHTDEYDESWGREMVVATNQQLGEHNVLHDSPVDSTVPHLTFDEDDNTVPAATTPDNKSAMHHHTISDFRAINQHGRPIPTKHNASMNNLESSTIELSTSGPERNNSFLKTITNMLAEKGLGNLLPLEYPLSPLEHIFPNSLIIVGEDEPSTIVAYTLSCEDYTNMLKEIRKGNHADIPVVTDEQSMQNEHYNEKQYNEKEAAAPTPEPATGMFIERTLRSKSGIHMKYYFTDGTTKFFCKIFFVEQFDALRRNCGCEESYIASLANCCKWDSSGGKSGSVFLKTKDDRLLIKQISRYEMDAFLRFAPSYFQYMSEAFFHELPTVLSKIFGLYRIGFKNSSTGKSMRMDILVMENLFYERCVKKIFDLKGSMRNRHVQATGRENEVLLDENMVELMFQAPLFLRSHSKEMLRGSLHNDTLFLSRLDVMDYSLLVGVDEENRELIVGIVDFIRTFTWDKKLESWVKESGILGGGGKEPTIISPKQYRLRFREAMDRYFLMVPDFWTAKLIRRPYHHEDHPKQHIGVEPKLL</sequence>
<comment type="catalytic activity">
    <reaction evidence="1">
        <text>a 1,2-diacyl-sn-glycero-3-phospho-(1D-myo-inositol-3-phosphate) + ATP = a 1,2-diacyl-sn-glycero-3-phospho-(1D-myo-inositol-3,5-bisphosphate) + ADP + H(+)</text>
        <dbReference type="Rhea" id="RHEA:13609"/>
        <dbReference type="ChEBI" id="CHEBI:15378"/>
        <dbReference type="ChEBI" id="CHEBI:30616"/>
        <dbReference type="ChEBI" id="CHEBI:57923"/>
        <dbReference type="ChEBI" id="CHEBI:58088"/>
        <dbReference type="ChEBI" id="CHEBI:456216"/>
        <dbReference type="EC" id="2.7.1.150"/>
    </reaction>
</comment>
<dbReference type="SMART" id="SM00330">
    <property type="entry name" value="PIPKc"/>
    <property type="match status" value="1"/>
</dbReference>
<feature type="compositionally biased region" description="Low complexity" evidence="13">
    <location>
        <begin position="1798"/>
        <end position="1808"/>
    </location>
</feature>
<dbReference type="SUPFAM" id="SSF54849">
    <property type="entry name" value="GroEL-intermediate domain like"/>
    <property type="match status" value="1"/>
</dbReference>
<feature type="region of interest" description="Disordered" evidence="13">
    <location>
        <begin position="461"/>
        <end position="509"/>
    </location>
</feature>
<feature type="domain" description="PIPK" evidence="15">
    <location>
        <begin position="2113"/>
        <end position="2440"/>
    </location>
</feature>
<dbReference type="CDD" id="cd15725">
    <property type="entry name" value="FYVE_PIKfyve_Fab1"/>
    <property type="match status" value="1"/>
</dbReference>
<feature type="region of interest" description="Disordered" evidence="13">
    <location>
        <begin position="80"/>
        <end position="157"/>
    </location>
</feature>
<dbReference type="EC" id="2.7.1.150" evidence="2"/>
<feature type="compositionally biased region" description="Basic and acidic residues" evidence="13">
    <location>
        <begin position="1912"/>
        <end position="1935"/>
    </location>
</feature>
<keyword evidence="8" id="KW-0862">Zinc</keyword>
<evidence type="ECO:0000313" key="17">
    <source>
        <dbReference type="Proteomes" id="UP001209540"/>
    </source>
</evidence>
<feature type="region of interest" description="Disordered" evidence="13">
    <location>
        <begin position="1572"/>
        <end position="1654"/>
    </location>
</feature>
<feature type="region of interest" description="Disordered" evidence="13">
    <location>
        <begin position="359"/>
        <end position="394"/>
    </location>
</feature>
<feature type="region of interest" description="Disordered" evidence="13">
    <location>
        <begin position="1525"/>
        <end position="1555"/>
    </location>
</feature>
<feature type="compositionally biased region" description="Low complexity" evidence="13">
    <location>
        <begin position="80"/>
        <end position="89"/>
    </location>
</feature>
<evidence type="ECO:0000256" key="9">
    <source>
        <dbReference type="ARBA" id="ARBA00022840"/>
    </source>
</evidence>
<keyword evidence="3 12" id="KW-0808">Transferase</keyword>
<dbReference type="FunFam" id="3.50.7.10:FF:000007">
    <property type="entry name" value="1-phosphatidylinositol 3-phosphate 5-kinase isoform X1"/>
    <property type="match status" value="1"/>
</dbReference>
<dbReference type="PANTHER" id="PTHR45748">
    <property type="entry name" value="1-PHOSPHATIDYLINOSITOL 3-PHOSPHATE 5-KINASE-RELATED"/>
    <property type="match status" value="1"/>
</dbReference>
<dbReference type="SMART" id="SM00064">
    <property type="entry name" value="FYVE"/>
    <property type="match status" value="1"/>
</dbReference>
<name>A0AAD5K5W0_9FUNG</name>
<dbReference type="Gene3D" id="3.30.40.10">
    <property type="entry name" value="Zinc/RING finger domain, C3HC4 (zinc finger)"/>
    <property type="match status" value="1"/>
</dbReference>
<feature type="region of interest" description="Disordered" evidence="13">
    <location>
        <begin position="1776"/>
        <end position="1940"/>
    </location>
</feature>
<dbReference type="InterPro" id="IPR027410">
    <property type="entry name" value="TCP-1-like_intermed_sf"/>
</dbReference>
<proteinExistence type="predicted"/>
<accession>A0AAD5K5W0</accession>
<dbReference type="Proteomes" id="UP001209540">
    <property type="component" value="Unassembled WGS sequence"/>
</dbReference>
<comment type="caution">
    <text evidence="16">The sequence shown here is derived from an EMBL/GenBank/DDBJ whole genome shotgun (WGS) entry which is preliminary data.</text>
</comment>
<feature type="compositionally biased region" description="Basic and acidic residues" evidence="13">
    <location>
        <begin position="1743"/>
        <end position="1760"/>
    </location>
</feature>
<dbReference type="CDD" id="cd17300">
    <property type="entry name" value="PIPKc_PIKfyve"/>
    <property type="match status" value="1"/>
</dbReference>
<feature type="compositionally biased region" description="Polar residues" evidence="13">
    <location>
        <begin position="111"/>
        <end position="133"/>
    </location>
</feature>
<evidence type="ECO:0000256" key="2">
    <source>
        <dbReference type="ARBA" id="ARBA00012009"/>
    </source>
</evidence>
<feature type="domain" description="FYVE-type" evidence="14">
    <location>
        <begin position="196"/>
        <end position="256"/>
    </location>
</feature>
<feature type="region of interest" description="Disordered" evidence="13">
    <location>
        <begin position="522"/>
        <end position="552"/>
    </location>
</feature>
<dbReference type="InterPro" id="IPR002423">
    <property type="entry name" value="Cpn60/GroEL/TCP-1"/>
</dbReference>
<feature type="compositionally biased region" description="Basic residues" evidence="13">
    <location>
        <begin position="1605"/>
        <end position="1617"/>
    </location>
</feature>
<dbReference type="Gene3D" id="3.30.800.10">
    <property type="entry name" value="Phosphatidylinositol Phosphate Kinase II Beta"/>
    <property type="match status" value="1"/>
</dbReference>
<evidence type="ECO:0000313" key="16">
    <source>
        <dbReference type="EMBL" id="KAI9252273.1"/>
    </source>
</evidence>
<dbReference type="GO" id="GO:0005524">
    <property type="term" value="F:ATP binding"/>
    <property type="evidence" value="ECO:0007669"/>
    <property type="project" value="UniProtKB-UniRule"/>
</dbReference>
<feature type="compositionally biased region" description="Basic and acidic residues" evidence="13">
    <location>
        <begin position="525"/>
        <end position="536"/>
    </location>
</feature>
<dbReference type="PANTHER" id="PTHR45748:SF7">
    <property type="entry name" value="1-PHOSPHATIDYLINOSITOL 3-PHOSPHATE 5-KINASE-RELATED"/>
    <property type="match status" value="1"/>
</dbReference>
<organism evidence="16 17">
    <name type="scientific">Phascolomyces articulosus</name>
    <dbReference type="NCBI Taxonomy" id="60185"/>
    <lineage>
        <taxon>Eukaryota</taxon>
        <taxon>Fungi</taxon>
        <taxon>Fungi incertae sedis</taxon>
        <taxon>Mucoromycota</taxon>
        <taxon>Mucoromycotina</taxon>
        <taxon>Mucoromycetes</taxon>
        <taxon>Mucorales</taxon>
        <taxon>Lichtheimiaceae</taxon>
        <taxon>Phascolomyces</taxon>
    </lineage>
</organism>
<feature type="compositionally biased region" description="Polar residues" evidence="13">
    <location>
        <begin position="957"/>
        <end position="976"/>
    </location>
</feature>
<feature type="compositionally biased region" description="Low complexity" evidence="13">
    <location>
        <begin position="938"/>
        <end position="949"/>
    </location>
</feature>
<dbReference type="CDD" id="cd03334">
    <property type="entry name" value="Fab1_TCP"/>
    <property type="match status" value="1"/>
</dbReference>
<feature type="compositionally biased region" description="Polar residues" evidence="13">
    <location>
        <begin position="1816"/>
        <end position="1852"/>
    </location>
</feature>
<feature type="compositionally biased region" description="Acidic residues" evidence="13">
    <location>
        <begin position="1890"/>
        <end position="1911"/>
    </location>
</feature>
<dbReference type="GO" id="GO:0010008">
    <property type="term" value="C:endosome membrane"/>
    <property type="evidence" value="ECO:0007669"/>
    <property type="project" value="TreeGrafter"/>
</dbReference>
<dbReference type="InterPro" id="IPR027483">
    <property type="entry name" value="PInositol-4-P-4/5-kinase_C_sf"/>
</dbReference>
<feature type="compositionally biased region" description="Low complexity" evidence="13">
    <location>
        <begin position="1624"/>
        <end position="1637"/>
    </location>
</feature>
<dbReference type="InterPro" id="IPR017455">
    <property type="entry name" value="Znf_FYVE-rel"/>
</dbReference>
<evidence type="ECO:0000256" key="13">
    <source>
        <dbReference type="SAM" id="MobiDB-lite"/>
    </source>
</evidence>
<keyword evidence="9 12" id="KW-0067">ATP-binding</keyword>
<keyword evidence="4" id="KW-0479">Metal-binding</keyword>
<dbReference type="InterPro" id="IPR027484">
    <property type="entry name" value="PInositol-4-P-5-kinase_N"/>
</dbReference>
<evidence type="ECO:0000256" key="6">
    <source>
        <dbReference type="ARBA" id="ARBA00022771"/>
    </source>
</evidence>
<evidence type="ECO:0000256" key="11">
    <source>
        <dbReference type="PROSITE-ProRule" id="PRU00091"/>
    </source>
</evidence>
<feature type="region of interest" description="Disordered" evidence="13">
    <location>
        <begin position="1710"/>
        <end position="1760"/>
    </location>
</feature>
<dbReference type="Pfam" id="PF01363">
    <property type="entry name" value="FYVE"/>
    <property type="match status" value="1"/>
</dbReference>
<evidence type="ECO:0000256" key="5">
    <source>
        <dbReference type="ARBA" id="ARBA00022741"/>
    </source>
</evidence>
<dbReference type="InterPro" id="IPR044769">
    <property type="entry name" value="PIKfyve_PIPKc"/>
</dbReference>
<dbReference type="GO" id="GO:0008270">
    <property type="term" value="F:zinc ion binding"/>
    <property type="evidence" value="ECO:0007669"/>
    <property type="project" value="UniProtKB-KW"/>
</dbReference>
<dbReference type="InterPro" id="IPR000306">
    <property type="entry name" value="Znf_FYVE"/>
</dbReference>
<evidence type="ECO:0000256" key="4">
    <source>
        <dbReference type="ARBA" id="ARBA00022723"/>
    </source>
</evidence>
<feature type="region of interest" description="Disordered" evidence="13">
    <location>
        <begin position="1984"/>
        <end position="2003"/>
    </location>
</feature>
<reference evidence="16" key="2">
    <citation type="submission" date="2023-02" db="EMBL/GenBank/DDBJ databases">
        <authorList>
            <consortium name="DOE Joint Genome Institute"/>
            <person name="Mondo S.J."/>
            <person name="Chang Y."/>
            <person name="Wang Y."/>
            <person name="Ahrendt S."/>
            <person name="Andreopoulos W."/>
            <person name="Barry K."/>
            <person name="Beard J."/>
            <person name="Benny G.L."/>
            <person name="Blankenship S."/>
            <person name="Bonito G."/>
            <person name="Cuomo C."/>
            <person name="Desiro A."/>
            <person name="Gervers K.A."/>
            <person name="Hundley H."/>
            <person name="Kuo A."/>
            <person name="LaButti K."/>
            <person name="Lang B.F."/>
            <person name="Lipzen A."/>
            <person name="O'Donnell K."/>
            <person name="Pangilinan J."/>
            <person name="Reynolds N."/>
            <person name="Sandor L."/>
            <person name="Smith M.W."/>
            <person name="Tsang A."/>
            <person name="Grigoriev I.V."/>
            <person name="Stajich J.E."/>
            <person name="Spatafora J.W."/>
        </authorList>
    </citation>
    <scope>NUCLEOTIDE SEQUENCE</scope>
    <source>
        <strain evidence="16">RSA 2281</strain>
    </source>
</reference>
<dbReference type="InterPro" id="IPR002498">
    <property type="entry name" value="PInositol-4-P-4/5-kinase_core"/>
</dbReference>
<reference evidence="16" key="1">
    <citation type="journal article" date="2022" name="IScience">
        <title>Evolution of zygomycete secretomes and the origins of terrestrial fungal ecologies.</title>
        <authorList>
            <person name="Chang Y."/>
            <person name="Wang Y."/>
            <person name="Mondo S."/>
            <person name="Ahrendt S."/>
            <person name="Andreopoulos W."/>
            <person name="Barry K."/>
            <person name="Beard J."/>
            <person name="Benny G.L."/>
            <person name="Blankenship S."/>
            <person name="Bonito G."/>
            <person name="Cuomo C."/>
            <person name="Desiro A."/>
            <person name="Gervers K.A."/>
            <person name="Hundley H."/>
            <person name="Kuo A."/>
            <person name="LaButti K."/>
            <person name="Lang B.F."/>
            <person name="Lipzen A."/>
            <person name="O'Donnell K."/>
            <person name="Pangilinan J."/>
            <person name="Reynolds N."/>
            <person name="Sandor L."/>
            <person name="Smith M.E."/>
            <person name="Tsang A."/>
            <person name="Grigoriev I.V."/>
            <person name="Stajich J.E."/>
            <person name="Spatafora J.W."/>
        </authorList>
    </citation>
    <scope>NUCLEOTIDE SEQUENCE</scope>
    <source>
        <strain evidence="16">RSA 2281</strain>
    </source>
</reference>
<evidence type="ECO:0000256" key="10">
    <source>
        <dbReference type="ARBA" id="ARBA00075294"/>
    </source>
</evidence>
<dbReference type="Gene3D" id="3.30.810.10">
    <property type="entry name" value="2-Layer Sandwich"/>
    <property type="match status" value="1"/>
</dbReference>
<keyword evidence="17" id="KW-1185">Reference proteome</keyword>
<evidence type="ECO:0000256" key="7">
    <source>
        <dbReference type="ARBA" id="ARBA00022777"/>
    </source>
</evidence>
<keyword evidence="7 12" id="KW-0418">Kinase</keyword>
<dbReference type="PROSITE" id="PS50178">
    <property type="entry name" value="ZF_FYVE"/>
    <property type="match status" value="1"/>
</dbReference>
<dbReference type="EMBL" id="JAIXMP010000028">
    <property type="protein sequence ID" value="KAI9252273.1"/>
    <property type="molecule type" value="Genomic_DNA"/>
</dbReference>
<feature type="region of interest" description="Disordered" evidence="13">
    <location>
        <begin position="931"/>
        <end position="977"/>
    </location>
</feature>
<dbReference type="Gene3D" id="3.50.7.10">
    <property type="entry name" value="GroEL"/>
    <property type="match status" value="1"/>
</dbReference>
<evidence type="ECO:0000259" key="14">
    <source>
        <dbReference type="PROSITE" id="PS50178"/>
    </source>
</evidence>
<evidence type="ECO:0000256" key="12">
    <source>
        <dbReference type="PROSITE-ProRule" id="PRU00781"/>
    </source>
</evidence>
<evidence type="ECO:0000259" key="15">
    <source>
        <dbReference type="PROSITE" id="PS51455"/>
    </source>
</evidence>
<gene>
    <name evidence="16" type="ORF">BDA99DRAFT_468609</name>
</gene>
<keyword evidence="6 11" id="KW-0863">Zinc-finger</keyword>
<dbReference type="FunFam" id="3.30.800.10:FF:000005">
    <property type="entry name" value="1-phosphatidylinositol-3-phosphate 5-kinase (Fab1)"/>
    <property type="match status" value="1"/>
</dbReference>
<dbReference type="PROSITE" id="PS51455">
    <property type="entry name" value="PIPK"/>
    <property type="match status" value="1"/>
</dbReference>
<dbReference type="SUPFAM" id="SSF56104">
    <property type="entry name" value="SAICAR synthase-like"/>
    <property type="match status" value="1"/>
</dbReference>
<protein>
    <recommendedName>
        <fullName evidence="2">1-phosphatidylinositol-3-phosphate 5-kinase</fullName>
        <ecNumber evidence="2">2.7.1.150</ecNumber>
    </recommendedName>
    <alternativeName>
        <fullName evidence="10">Type III PIP kinase</fullName>
    </alternativeName>
</protein>
<dbReference type="SUPFAM" id="SSF52029">
    <property type="entry name" value="GroEL apical domain-like"/>
    <property type="match status" value="1"/>
</dbReference>
<dbReference type="Pfam" id="PF01504">
    <property type="entry name" value="PIP5K"/>
    <property type="match status" value="1"/>
</dbReference>
<evidence type="ECO:0000256" key="8">
    <source>
        <dbReference type="ARBA" id="ARBA00022833"/>
    </source>
</evidence>
<evidence type="ECO:0000256" key="3">
    <source>
        <dbReference type="ARBA" id="ARBA00022679"/>
    </source>
</evidence>
<dbReference type="GO" id="GO:0046854">
    <property type="term" value="P:phosphatidylinositol phosphate biosynthetic process"/>
    <property type="evidence" value="ECO:0007669"/>
    <property type="project" value="TreeGrafter"/>
</dbReference>